<comment type="catalytic activity">
    <reaction evidence="5">
        <text>5'-deoxyadenosine + H2O = 5-deoxy-D-ribose + adenine</text>
        <dbReference type="Rhea" id="RHEA:29859"/>
        <dbReference type="ChEBI" id="CHEBI:15377"/>
        <dbReference type="ChEBI" id="CHEBI:16708"/>
        <dbReference type="ChEBI" id="CHEBI:17319"/>
        <dbReference type="ChEBI" id="CHEBI:149540"/>
        <dbReference type="EC" id="3.2.2.9"/>
    </reaction>
    <physiologicalReaction direction="left-to-right" evidence="5">
        <dbReference type="Rhea" id="RHEA:29860"/>
    </physiologicalReaction>
</comment>
<dbReference type="Gene3D" id="3.40.50.1580">
    <property type="entry name" value="Nucleoside phosphorylase domain"/>
    <property type="match status" value="1"/>
</dbReference>
<comment type="function">
    <text evidence="6">Catalyzes the irreversible cleavage of the glycosidic bond in both 5'-methylthioadenosine (MTA) and S-adenosylhomocysteine (SAH/AdoHcy) to adenine and the corresponding thioribose, 5'-methylthioribose and S-ribosylhomocysteine, respectively. Also cleaves 5'-deoxyadenosine, a toxic by-product of radical S-adenosylmethionine (SAM) enzymes, into 5-deoxyribose and adenine.</text>
</comment>
<dbReference type="InterPro" id="IPR010049">
    <property type="entry name" value="MTA_SAH_Nsdase"/>
</dbReference>
<dbReference type="NCBIfam" id="TIGR01704">
    <property type="entry name" value="MTA_SAH-Nsdase"/>
    <property type="match status" value="1"/>
</dbReference>
<comment type="caution">
    <text evidence="8">The sequence shown here is derived from an EMBL/GenBank/DDBJ whole genome shotgun (WGS) entry which is preliminary data.</text>
</comment>
<dbReference type="GO" id="GO:0005829">
    <property type="term" value="C:cytosol"/>
    <property type="evidence" value="ECO:0007669"/>
    <property type="project" value="TreeGrafter"/>
</dbReference>
<comment type="catalytic activity">
    <reaction evidence="6">
        <text>S-adenosyl-L-homocysteine + H2O = S-(5-deoxy-D-ribos-5-yl)-L-homocysteine + adenine</text>
        <dbReference type="Rhea" id="RHEA:17805"/>
        <dbReference type="ChEBI" id="CHEBI:15377"/>
        <dbReference type="ChEBI" id="CHEBI:16708"/>
        <dbReference type="ChEBI" id="CHEBI:57856"/>
        <dbReference type="ChEBI" id="CHEBI:58195"/>
        <dbReference type="EC" id="3.2.2.9"/>
    </reaction>
</comment>
<dbReference type="GO" id="GO:0019509">
    <property type="term" value="P:L-methionine salvage from methylthioadenosine"/>
    <property type="evidence" value="ECO:0007669"/>
    <property type="project" value="UniProtKB-UniRule"/>
</dbReference>
<feature type="domain" description="Nucleoside phosphorylase" evidence="7">
    <location>
        <begin position="2"/>
        <end position="226"/>
    </location>
</feature>
<feature type="active site" description="Proton acceptor" evidence="6">
    <location>
        <position position="12"/>
    </location>
</feature>
<evidence type="ECO:0000313" key="9">
    <source>
        <dbReference type="Proteomes" id="UP000295763"/>
    </source>
</evidence>
<dbReference type="PANTHER" id="PTHR46832:SF1">
    <property type="entry name" value="5'-METHYLTHIOADENOSINE_S-ADENOSYLHOMOCYSTEINE NUCLEOSIDASE"/>
    <property type="match status" value="1"/>
</dbReference>
<keyword evidence="3 6" id="KW-0378">Hydrolase</keyword>
<dbReference type="InterPro" id="IPR000845">
    <property type="entry name" value="Nucleoside_phosphorylase_d"/>
</dbReference>
<organism evidence="8 9">
    <name type="scientific">Cricetibacter osteomyelitidis</name>
    <dbReference type="NCBI Taxonomy" id="1521931"/>
    <lineage>
        <taxon>Bacteria</taxon>
        <taxon>Pseudomonadati</taxon>
        <taxon>Pseudomonadota</taxon>
        <taxon>Gammaproteobacteria</taxon>
        <taxon>Pasteurellales</taxon>
        <taxon>Pasteurellaceae</taxon>
        <taxon>Cricetibacter</taxon>
    </lineage>
</organism>
<dbReference type="Proteomes" id="UP000295763">
    <property type="component" value="Unassembled WGS sequence"/>
</dbReference>
<dbReference type="Pfam" id="PF01048">
    <property type="entry name" value="PNP_UDP_1"/>
    <property type="match status" value="1"/>
</dbReference>
<feature type="active site" description="Proton donor" evidence="6">
    <location>
        <position position="197"/>
    </location>
</feature>
<evidence type="ECO:0000256" key="5">
    <source>
        <dbReference type="ARBA" id="ARBA00050313"/>
    </source>
</evidence>
<keyword evidence="4 6" id="KW-0486">Methionine biosynthesis</keyword>
<reference evidence="8 9" key="1">
    <citation type="submission" date="2019-03" db="EMBL/GenBank/DDBJ databases">
        <title>Genomic Encyclopedia of Type Strains, Phase IV (KMG-IV): sequencing the most valuable type-strain genomes for metagenomic binning, comparative biology and taxonomic classification.</title>
        <authorList>
            <person name="Goeker M."/>
        </authorList>
    </citation>
    <scope>NUCLEOTIDE SEQUENCE [LARGE SCALE GENOMIC DNA]</scope>
    <source>
        <strain evidence="8 9">DSM 28404</strain>
    </source>
</reference>
<dbReference type="AlphaFoldDB" id="A0A4R2T2Y1"/>
<keyword evidence="2 6" id="KW-0028">Amino-acid biosynthesis</keyword>
<dbReference type="PANTHER" id="PTHR46832">
    <property type="entry name" value="5'-METHYLTHIOADENOSINE/S-ADENOSYLHOMOCYSTEINE NUCLEOSIDASE"/>
    <property type="match status" value="1"/>
</dbReference>
<gene>
    <name evidence="6" type="primary">mtnN</name>
    <name evidence="8" type="ORF">EDC44_10764</name>
</gene>
<dbReference type="GO" id="GO:0008782">
    <property type="term" value="F:adenosylhomocysteine nucleosidase activity"/>
    <property type="evidence" value="ECO:0007669"/>
    <property type="project" value="UniProtKB-UniRule"/>
</dbReference>
<dbReference type="UniPathway" id="UPA00904">
    <property type="reaction ID" value="UER00871"/>
</dbReference>
<dbReference type="GO" id="GO:0009164">
    <property type="term" value="P:nucleoside catabolic process"/>
    <property type="evidence" value="ECO:0007669"/>
    <property type="project" value="InterPro"/>
</dbReference>
<dbReference type="OrthoDB" id="9792278at2"/>
<proteinExistence type="inferred from homology"/>
<evidence type="ECO:0000256" key="6">
    <source>
        <dbReference type="HAMAP-Rule" id="MF_01684"/>
    </source>
</evidence>
<evidence type="ECO:0000259" key="7">
    <source>
        <dbReference type="Pfam" id="PF01048"/>
    </source>
</evidence>
<evidence type="ECO:0000256" key="3">
    <source>
        <dbReference type="ARBA" id="ARBA00022801"/>
    </source>
</evidence>
<dbReference type="SUPFAM" id="SSF53167">
    <property type="entry name" value="Purine and uridine phosphorylases"/>
    <property type="match status" value="1"/>
</dbReference>
<accession>A0A4R2T2Y1</accession>
<feature type="binding site" evidence="6">
    <location>
        <position position="78"/>
    </location>
    <ligand>
        <name>substrate</name>
    </ligand>
</feature>
<dbReference type="CDD" id="cd09008">
    <property type="entry name" value="MTAN"/>
    <property type="match status" value="1"/>
</dbReference>
<evidence type="ECO:0000256" key="2">
    <source>
        <dbReference type="ARBA" id="ARBA00022605"/>
    </source>
</evidence>
<evidence type="ECO:0000313" key="8">
    <source>
        <dbReference type="EMBL" id="TCP95781.1"/>
    </source>
</evidence>
<dbReference type="EMBL" id="SLYB01000007">
    <property type="protein sequence ID" value="TCP95781.1"/>
    <property type="molecule type" value="Genomic_DNA"/>
</dbReference>
<comment type="catalytic activity">
    <reaction evidence="6">
        <text>S-methyl-5'-thioadenosine + H2O = 5-(methylsulfanyl)-D-ribose + adenine</text>
        <dbReference type="Rhea" id="RHEA:13617"/>
        <dbReference type="ChEBI" id="CHEBI:15377"/>
        <dbReference type="ChEBI" id="CHEBI:16708"/>
        <dbReference type="ChEBI" id="CHEBI:17509"/>
        <dbReference type="ChEBI" id="CHEBI:78440"/>
        <dbReference type="EC" id="3.2.2.9"/>
    </reaction>
</comment>
<feature type="binding site" evidence="6">
    <location>
        <position position="152"/>
    </location>
    <ligand>
        <name>substrate</name>
    </ligand>
</feature>
<keyword evidence="9" id="KW-1185">Reference proteome</keyword>
<feature type="binding site" evidence="6">
    <location>
        <begin position="173"/>
        <end position="174"/>
    </location>
    <ligand>
        <name>substrate</name>
    </ligand>
</feature>
<dbReference type="GO" id="GO:0019284">
    <property type="term" value="P:L-methionine salvage from S-adenosylmethionine"/>
    <property type="evidence" value="ECO:0007669"/>
    <property type="project" value="TreeGrafter"/>
</dbReference>
<comment type="similarity">
    <text evidence="6">Belongs to the PNP/UDP phosphorylase family. MtnN subfamily.</text>
</comment>
<sequence length="231" mass="24170">MKVGIVGAMAQEVAILREKMSDVNTTELATCTIYEGKINGIDVALLQSGIGKVAAAMGTTLLLQLARPDIVINTGSAGGVCEGLHIGDIIISEQTCYHDADVTAFGYAIGQLPACPSAFKSDTKLADLAEKIVKQQGKNVKRALICTGDSFIHGGEKLATIKQNFPTVAAVEMEAAAIAQVCHSFNVPFVVVRAISDAGNGEASMSFEEFLPIAAAQSSEMILAMLPLITL</sequence>
<dbReference type="GO" id="GO:0008930">
    <property type="term" value="F:methylthioadenosine nucleosidase activity"/>
    <property type="evidence" value="ECO:0007669"/>
    <property type="project" value="UniProtKB-UniRule"/>
</dbReference>
<comment type="pathway">
    <text evidence="1 6">Amino-acid biosynthesis; L-methionine biosynthesis via salvage pathway; S-methyl-5-thio-alpha-D-ribose 1-phosphate from S-methyl-5'-thioadenosine (hydrolase route): step 1/2.</text>
</comment>
<dbReference type="FunFam" id="3.40.50.1580:FF:000001">
    <property type="entry name" value="MTA/SAH nucleosidase family protein"/>
    <property type="match status" value="1"/>
</dbReference>
<evidence type="ECO:0000256" key="4">
    <source>
        <dbReference type="ARBA" id="ARBA00023167"/>
    </source>
</evidence>
<dbReference type="NCBIfam" id="NF004079">
    <property type="entry name" value="PRK05584.1"/>
    <property type="match status" value="1"/>
</dbReference>
<dbReference type="InterPro" id="IPR035994">
    <property type="entry name" value="Nucleoside_phosphorylase_sf"/>
</dbReference>
<dbReference type="EC" id="3.2.2.9" evidence="6"/>
<evidence type="ECO:0000256" key="1">
    <source>
        <dbReference type="ARBA" id="ARBA00004945"/>
    </source>
</evidence>
<name>A0A4R2T2Y1_9PAST</name>
<dbReference type="HAMAP" id="MF_01684">
    <property type="entry name" value="Salvage_MtnN"/>
    <property type="match status" value="1"/>
</dbReference>
<dbReference type="RefSeq" id="WP_131975930.1">
    <property type="nucleotide sequence ID" value="NZ_SLYB01000007.1"/>
</dbReference>
<protein>
    <recommendedName>
        <fullName evidence="6">5'-methylthioadenosine/S-adenosylhomocysteine nucleosidase</fullName>
        <shortName evidence="6">MTA/SAH nucleosidase</shortName>
        <shortName evidence="6">MTAN</shortName>
        <ecNumber evidence="6">3.2.2.9</ecNumber>
    </recommendedName>
    <alternativeName>
        <fullName evidence="6">5'-deoxyadenosine nucleosidase</fullName>
        <shortName evidence="6">DOA nucleosidase</shortName>
        <shortName evidence="6">dAdo nucleosidase</shortName>
    </alternativeName>
    <alternativeName>
        <fullName evidence="6">5'-methylthioadenosine nucleosidase</fullName>
        <shortName evidence="6">MTA nucleosidase</shortName>
    </alternativeName>
    <alternativeName>
        <fullName evidence="6">S-adenosylhomocysteine nucleosidase</fullName>
        <shortName evidence="6">AdoHcy nucleosidase</shortName>
        <shortName evidence="6">SAH nucleosidase</shortName>
        <shortName evidence="6">SRH nucleosidase</shortName>
    </alternativeName>
</protein>